<keyword evidence="1" id="KW-0812">Transmembrane</keyword>
<organism evidence="2 3">
    <name type="scientific">Pristionchus fissidentatus</name>
    <dbReference type="NCBI Taxonomy" id="1538716"/>
    <lineage>
        <taxon>Eukaryota</taxon>
        <taxon>Metazoa</taxon>
        <taxon>Ecdysozoa</taxon>
        <taxon>Nematoda</taxon>
        <taxon>Chromadorea</taxon>
        <taxon>Rhabditida</taxon>
        <taxon>Rhabditina</taxon>
        <taxon>Diplogasteromorpha</taxon>
        <taxon>Diplogasteroidea</taxon>
        <taxon>Neodiplogasteridae</taxon>
        <taxon>Pristionchus</taxon>
    </lineage>
</organism>
<keyword evidence="3" id="KW-1185">Reference proteome</keyword>
<protein>
    <recommendedName>
        <fullName evidence="4">Secreted protein</fullName>
    </recommendedName>
</protein>
<dbReference type="AlphaFoldDB" id="A0AAV5WAF7"/>
<proteinExistence type="predicted"/>
<reference evidence="2" key="1">
    <citation type="submission" date="2023-10" db="EMBL/GenBank/DDBJ databases">
        <title>Genome assembly of Pristionchus species.</title>
        <authorList>
            <person name="Yoshida K."/>
            <person name="Sommer R.J."/>
        </authorList>
    </citation>
    <scope>NUCLEOTIDE SEQUENCE</scope>
    <source>
        <strain evidence="2">RS5133</strain>
    </source>
</reference>
<sequence length="124" mass="14094">FRFSRQHILLSLIEFYFRMITLFVFLATTICSEAVVDFSYSTLYDIYDFVGQEEVHISRCDTGCVIFASTMGFPDGPGPKPPSLQVLNKNNGKSQRSIFLTVICNSFTTRTQRTFPVSLICPRS</sequence>
<evidence type="ECO:0000256" key="1">
    <source>
        <dbReference type="SAM" id="Phobius"/>
    </source>
</evidence>
<feature type="non-terminal residue" evidence="2">
    <location>
        <position position="1"/>
    </location>
</feature>
<evidence type="ECO:0000313" key="3">
    <source>
        <dbReference type="Proteomes" id="UP001432322"/>
    </source>
</evidence>
<comment type="caution">
    <text evidence="2">The sequence shown here is derived from an EMBL/GenBank/DDBJ whole genome shotgun (WGS) entry which is preliminary data.</text>
</comment>
<dbReference type="Proteomes" id="UP001432322">
    <property type="component" value="Unassembled WGS sequence"/>
</dbReference>
<feature type="transmembrane region" description="Helical" evidence="1">
    <location>
        <begin position="7"/>
        <end position="27"/>
    </location>
</feature>
<accession>A0AAV5WAF7</accession>
<gene>
    <name evidence="2" type="ORF">PFISCL1PPCAC_19098</name>
</gene>
<keyword evidence="1" id="KW-0472">Membrane</keyword>
<evidence type="ECO:0008006" key="4">
    <source>
        <dbReference type="Google" id="ProtNLM"/>
    </source>
</evidence>
<name>A0AAV5WAF7_9BILA</name>
<dbReference type="EMBL" id="BTSY01000005">
    <property type="protein sequence ID" value="GMT27801.1"/>
    <property type="molecule type" value="Genomic_DNA"/>
</dbReference>
<keyword evidence="1" id="KW-1133">Transmembrane helix</keyword>
<evidence type="ECO:0000313" key="2">
    <source>
        <dbReference type="EMBL" id="GMT27801.1"/>
    </source>
</evidence>